<organism evidence="3 4">
    <name type="scientific">Micromonospora sicca</name>
    <dbReference type="NCBI Taxonomy" id="2202420"/>
    <lineage>
        <taxon>Bacteria</taxon>
        <taxon>Bacillati</taxon>
        <taxon>Actinomycetota</taxon>
        <taxon>Actinomycetes</taxon>
        <taxon>Micromonosporales</taxon>
        <taxon>Micromonosporaceae</taxon>
        <taxon>Micromonospora</taxon>
    </lineage>
</organism>
<dbReference type="Gene3D" id="3.40.1080.10">
    <property type="entry name" value="Glutaconate Coenzyme A-transferase"/>
    <property type="match status" value="1"/>
</dbReference>
<dbReference type="InterPro" id="IPR037171">
    <property type="entry name" value="NagB/RpiA_transferase-like"/>
</dbReference>
<reference evidence="3 4" key="1">
    <citation type="submission" date="2018-05" db="EMBL/GenBank/DDBJ databases">
        <title>Micromonosporas from Atacama Desert.</title>
        <authorList>
            <person name="Carro L."/>
            <person name="Golinska P."/>
            <person name="Klenk H.-P."/>
            <person name="Goodfellow M."/>
        </authorList>
    </citation>
    <scope>NUCLEOTIDE SEQUENCE [LARGE SCALE GENOMIC DNA]</scope>
    <source>
        <strain evidence="3 4">4G51</strain>
    </source>
</reference>
<dbReference type="AlphaFoldDB" id="A0A317DGB6"/>
<dbReference type="PANTHER" id="PTHR13707">
    <property type="entry name" value="KETOACID-COENZYME A TRANSFERASE"/>
    <property type="match status" value="1"/>
</dbReference>
<evidence type="ECO:0008006" key="5">
    <source>
        <dbReference type="Google" id="ProtNLM"/>
    </source>
</evidence>
<dbReference type="InterPro" id="IPR004165">
    <property type="entry name" value="CoA_trans_fam_I"/>
</dbReference>
<proteinExistence type="inferred from homology"/>
<dbReference type="InterPro" id="IPR012791">
    <property type="entry name" value="3-oxoacid_CoA-transf_B"/>
</dbReference>
<dbReference type="SMART" id="SM00882">
    <property type="entry name" value="CoA_trans"/>
    <property type="match status" value="1"/>
</dbReference>
<name>A0A317DGB6_9ACTN</name>
<dbReference type="Proteomes" id="UP000246050">
    <property type="component" value="Unassembled WGS sequence"/>
</dbReference>
<dbReference type="OrthoDB" id="3369756at2"/>
<dbReference type="RefSeq" id="WP_109803046.1">
    <property type="nucleotide sequence ID" value="NZ_QGKS01000258.1"/>
</dbReference>
<comment type="similarity">
    <text evidence="1">Belongs to the 3-oxoacid CoA-transferase subunit B family.</text>
</comment>
<dbReference type="Pfam" id="PF01144">
    <property type="entry name" value="CoA_trans"/>
    <property type="match status" value="1"/>
</dbReference>
<gene>
    <name evidence="3" type="ORF">DKT69_20000</name>
</gene>
<evidence type="ECO:0000313" key="4">
    <source>
        <dbReference type="Proteomes" id="UP000246050"/>
    </source>
</evidence>
<dbReference type="GO" id="GO:0008410">
    <property type="term" value="F:CoA-transferase activity"/>
    <property type="evidence" value="ECO:0007669"/>
    <property type="project" value="InterPro"/>
</dbReference>
<evidence type="ECO:0000256" key="2">
    <source>
        <dbReference type="ARBA" id="ARBA00022679"/>
    </source>
</evidence>
<evidence type="ECO:0000256" key="1">
    <source>
        <dbReference type="ARBA" id="ARBA00007047"/>
    </source>
</evidence>
<evidence type="ECO:0000313" key="3">
    <source>
        <dbReference type="EMBL" id="PWR13617.1"/>
    </source>
</evidence>
<comment type="caution">
    <text evidence="3">The sequence shown here is derived from an EMBL/GenBank/DDBJ whole genome shotgun (WGS) entry which is preliminary data.</text>
</comment>
<dbReference type="SUPFAM" id="SSF100950">
    <property type="entry name" value="NagB/RpiA/CoA transferase-like"/>
    <property type="match status" value="1"/>
</dbReference>
<keyword evidence="2" id="KW-0808">Transferase</keyword>
<sequence length="223" mass="23526">MPQERIDIARRVAADIGRGWSVNLGIGIPTLCAQFIAHPETLVQSENGILGMGGPPPPGQEDPDLVDAGKRPATIVPGGCFFDSLMSFGLIRGGHLDLAVLGAFQVGANSDLANWRLPQKSTGALGGAADLAAGARRVWVAMEHVGKGGEPRLLRTCSYPLTARGVVGRVYTDLAVLEPRSDGRFELIELAEGVSFDEVQERTDAELVPATAAQTPRGEHARA</sequence>
<accession>A0A317DGB6</accession>
<dbReference type="PANTHER" id="PTHR13707:SF57">
    <property type="entry name" value="SUCCINYL-COA:3-KETOACID COENZYME A TRANSFERASE SUBUNIT B-RELATED"/>
    <property type="match status" value="1"/>
</dbReference>
<dbReference type="EMBL" id="QGKS01000258">
    <property type="protein sequence ID" value="PWR13617.1"/>
    <property type="molecule type" value="Genomic_DNA"/>
</dbReference>
<protein>
    <recommendedName>
        <fullName evidence="5">Succinyl-CoA--3-ketoacid-CoA transferase</fullName>
    </recommendedName>
</protein>
<dbReference type="NCBIfam" id="TIGR02428">
    <property type="entry name" value="pcaJ_scoB_fam"/>
    <property type="match status" value="1"/>
</dbReference>